<sequence length="56" mass="6113">MLTIANNVRLREYGIVESVSDDIPMDYPCSQVSVPFVTCVKRLVPVSQLVSPTGGM</sequence>
<dbReference type="RefSeq" id="WP_157748494.1">
    <property type="nucleotide sequence ID" value="NZ_JBHSOG010000051.1"/>
</dbReference>
<gene>
    <name evidence="1" type="ORF">ACFPTN_14020</name>
</gene>
<organism evidence="1 2">
    <name type="scientific">Thauera sinica</name>
    <dbReference type="NCBI Taxonomy" id="2665146"/>
    <lineage>
        <taxon>Bacteria</taxon>
        <taxon>Pseudomonadati</taxon>
        <taxon>Pseudomonadota</taxon>
        <taxon>Betaproteobacteria</taxon>
        <taxon>Rhodocyclales</taxon>
        <taxon>Zoogloeaceae</taxon>
        <taxon>Thauera</taxon>
    </lineage>
</organism>
<dbReference type="Proteomes" id="UP001595974">
    <property type="component" value="Unassembled WGS sequence"/>
</dbReference>
<evidence type="ECO:0000313" key="1">
    <source>
        <dbReference type="EMBL" id="MFC5770495.1"/>
    </source>
</evidence>
<keyword evidence="2" id="KW-1185">Reference proteome</keyword>
<proteinExistence type="predicted"/>
<accession>A0ABW1AT79</accession>
<name>A0ABW1AT79_9RHOO</name>
<dbReference type="EMBL" id="JBHSOG010000051">
    <property type="protein sequence ID" value="MFC5770495.1"/>
    <property type="molecule type" value="Genomic_DNA"/>
</dbReference>
<protein>
    <submittedName>
        <fullName evidence="1">Uncharacterized protein</fullName>
    </submittedName>
</protein>
<evidence type="ECO:0000313" key="2">
    <source>
        <dbReference type="Proteomes" id="UP001595974"/>
    </source>
</evidence>
<comment type="caution">
    <text evidence="1">The sequence shown here is derived from an EMBL/GenBank/DDBJ whole genome shotgun (WGS) entry which is preliminary data.</text>
</comment>
<reference evidence="2" key="1">
    <citation type="journal article" date="2019" name="Int. J. Syst. Evol. Microbiol.">
        <title>The Global Catalogue of Microorganisms (GCM) 10K type strain sequencing project: providing services to taxonomists for standard genome sequencing and annotation.</title>
        <authorList>
            <consortium name="The Broad Institute Genomics Platform"/>
            <consortium name="The Broad Institute Genome Sequencing Center for Infectious Disease"/>
            <person name="Wu L."/>
            <person name="Ma J."/>
        </authorList>
    </citation>
    <scope>NUCLEOTIDE SEQUENCE [LARGE SCALE GENOMIC DNA]</scope>
    <source>
        <strain evidence="2">SHR3</strain>
    </source>
</reference>